<dbReference type="NCBIfam" id="TIGR00229">
    <property type="entry name" value="sensory_box"/>
    <property type="match status" value="2"/>
</dbReference>
<organism evidence="5 6">
    <name type="scientific">Terriglobus roseus</name>
    <dbReference type="NCBI Taxonomy" id="392734"/>
    <lineage>
        <taxon>Bacteria</taxon>
        <taxon>Pseudomonadati</taxon>
        <taxon>Acidobacteriota</taxon>
        <taxon>Terriglobia</taxon>
        <taxon>Terriglobales</taxon>
        <taxon>Acidobacteriaceae</taxon>
        <taxon>Terriglobus</taxon>
    </lineage>
</organism>
<dbReference type="SUPFAM" id="SSF141868">
    <property type="entry name" value="EAL domain-like"/>
    <property type="match status" value="1"/>
</dbReference>
<evidence type="ECO:0000313" key="5">
    <source>
        <dbReference type="EMBL" id="SEC28069.1"/>
    </source>
</evidence>
<proteinExistence type="predicted"/>
<feature type="region of interest" description="Disordered" evidence="1">
    <location>
        <begin position="513"/>
        <end position="535"/>
    </location>
</feature>
<evidence type="ECO:0000259" key="2">
    <source>
        <dbReference type="PROSITE" id="PS50112"/>
    </source>
</evidence>
<dbReference type="InterPro" id="IPR013656">
    <property type="entry name" value="PAS_4"/>
</dbReference>
<dbReference type="Pfam" id="PF08447">
    <property type="entry name" value="PAS_3"/>
    <property type="match status" value="1"/>
</dbReference>
<dbReference type="SMART" id="SM00052">
    <property type="entry name" value="EAL"/>
    <property type="match status" value="1"/>
</dbReference>
<dbReference type="PROSITE" id="PS50112">
    <property type="entry name" value="PAS"/>
    <property type="match status" value="1"/>
</dbReference>
<dbReference type="InterPro" id="IPR001610">
    <property type="entry name" value="PAC"/>
</dbReference>
<dbReference type="SMART" id="SM00091">
    <property type="entry name" value="PAS"/>
    <property type="match status" value="2"/>
</dbReference>
<dbReference type="PROSITE" id="PS50883">
    <property type="entry name" value="EAL"/>
    <property type="match status" value="1"/>
</dbReference>
<dbReference type="CDD" id="cd01948">
    <property type="entry name" value="EAL"/>
    <property type="match status" value="1"/>
</dbReference>
<evidence type="ECO:0000259" key="4">
    <source>
        <dbReference type="PROSITE" id="PS50883"/>
    </source>
</evidence>
<dbReference type="EMBL" id="FNSD01000001">
    <property type="protein sequence ID" value="SEC28069.1"/>
    <property type="molecule type" value="Genomic_DNA"/>
</dbReference>
<feature type="domain" description="PAS" evidence="2">
    <location>
        <begin position="399"/>
        <end position="469"/>
    </location>
</feature>
<reference evidence="5 6" key="1">
    <citation type="submission" date="2016-10" db="EMBL/GenBank/DDBJ databases">
        <authorList>
            <person name="de Groot N.N."/>
        </authorList>
    </citation>
    <scope>NUCLEOTIDE SEQUENCE [LARGE SCALE GENOMIC DNA]</scope>
    <source>
        <strain evidence="5 6">AB35.6</strain>
    </source>
</reference>
<dbReference type="InterPro" id="IPR001633">
    <property type="entry name" value="EAL_dom"/>
</dbReference>
<dbReference type="AlphaFoldDB" id="A0A1H4R844"/>
<dbReference type="SMART" id="SM00086">
    <property type="entry name" value="PAC"/>
    <property type="match status" value="1"/>
</dbReference>
<dbReference type="Pfam" id="PF00563">
    <property type="entry name" value="EAL"/>
    <property type="match status" value="1"/>
</dbReference>
<evidence type="ECO:0000313" key="6">
    <source>
        <dbReference type="Proteomes" id="UP000182409"/>
    </source>
</evidence>
<dbReference type="PANTHER" id="PTHR44757">
    <property type="entry name" value="DIGUANYLATE CYCLASE DGCP"/>
    <property type="match status" value="1"/>
</dbReference>
<dbReference type="InterPro" id="IPR035965">
    <property type="entry name" value="PAS-like_dom_sf"/>
</dbReference>
<dbReference type="InterPro" id="IPR035919">
    <property type="entry name" value="EAL_sf"/>
</dbReference>
<dbReference type="Gene3D" id="3.30.450.20">
    <property type="entry name" value="PAS domain"/>
    <property type="match status" value="2"/>
</dbReference>
<dbReference type="CDD" id="cd00130">
    <property type="entry name" value="PAS"/>
    <property type="match status" value="1"/>
</dbReference>
<dbReference type="InterPro" id="IPR013655">
    <property type="entry name" value="PAS_fold_3"/>
</dbReference>
<dbReference type="RefSeq" id="WP_074654827.1">
    <property type="nucleotide sequence ID" value="NZ_FNSD01000001.1"/>
</dbReference>
<evidence type="ECO:0000256" key="1">
    <source>
        <dbReference type="SAM" id="MobiDB-lite"/>
    </source>
</evidence>
<dbReference type="InterPro" id="IPR000700">
    <property type="entry name" value="PAS-assoc_C"/>
</dbReference>
<name>A0A1H4R844_9BACT</name>
<feature type="compositionally biased region" description="Polar residues" evidence="1">
    <location>
        <begin position="523"/>
        <end position="535"/>
    </location>
</feature>
<dbReference type="FunFam" id="3.30.450.20:FF:000099">
    <property type="entry name" value="Sensory box sensor histidine kinase"/>
    <property type="match status" value="1"/>
</dbReference>
<dbReference type="Gene3D" id="3.20.20.450">
    <property type="entry name" value="EAL domain"/>
    <property type="match status" value="1"/>
</dbReference>
<dbReference type="Pfam" id="PF08448">
    <property type="entry name" value="PAS_4"/>
    <property type="match status" value="1"/>
</dbReference>
<accession>A0A1H4R844</accession>
<feature type="domain" description="PAC" evidence="3">
    <location>
        <begin position="346"/>
        <end position="398"/>
    </location>
</feature>
<sequence>MPMLSKYRDLRRAIRDDAIVPYFQPVVELSNRRLLGFEVLARWPESKRGFLGPADFIRQAEESGLIQSLTESLMCQACKVASTWPGSLRLSVNLSTSQLRNRLLARQLRSVVEGAGFSMDRITMEITESALLGDVGTARDVVRSLKDAGIRLAIDDFGTGYSSLNHLRALPFDILKVDASFVRSMTLRREDRKIVAAVVGLGHSLGLTTVAEGVEEQVQSEMLICLGCHVGQGWLYGKAVPAAEATEMVNAEPSRELPSYPSQDVALTVVSALEALPGERLAQLRAIYEGAPVGICFLDRQLRYVSLNQRLAEINNLPVEAHLGRTVAAVLPRVYEVIRFRLDAALKGEATAFEITMEGRSLLANYQPARDEVGEVVGVSVAVIDVTRRKQAEHALREVETQYLRAAGNSSQVAWTADPNGLILDVHPQWSLLTGLPQEEVLGNGWQQSLHPDDLPHVLSEWSRSIMTGSPLDVEYRIRCADGDWLWMHIRAAARKSEQGQVVRWYGTAEEMGREARGHPPVSSAQTGFAFSEQS</sequence>
<gene>
    <name evidence="5" type="ORF">SAMN05443244_3080</name>
</gene>
<dbReference type="OrthoDB" id="9759607at2"/>
<feature type="domain" description="EAL" evidence="4">
    <location>
        <begin position="3"/>
        <end position="253"/>
    </location>
</feature>
<dbReference type="SUPFAM" id="SSF55785">
    <property type="entry name" value="PYP-like sensor domain (PAS domain)"/>
    <property type="match status" value="2"/>
</dbReference>
<evidence type="ECO:0000259" key="3">
    <source>
        <dbReference type="PROSITE" id="PS50113"/>
    </source>
</evidence>
<dbReference type="InterPro" id="IPR000014">
    <property type="entry name" value="PAS"/>
</dbReference>
<protein>
    <submittedName>
        <fullName evidence="5">PAS domain S-box-containing protein</fullName>
    </submittedName>
</protein>
<dbReference type="PROSITE" id="PS50113">
    <property type="entry name" value="PAC"/>
    <property type="match status" value="2"/>
</dbReference>
<dbReference type="Proteomes" id="UP000182409">
    <property type="component" value="Unassembled WGS sequence"/>
</dbReference>
<feature type="domain" description="PAC" evidence="3">
    <location>
        <begin position="472"/>
        <end position="524"/>
    </location>
</feature>
<dbReference type="PANTHER" id="PTHR44757:SF2">
    <property type="entry name" value="BIOFILM ARCHITECTURE MAINTENANCE PROTEIN MBAA"/>
    <property type="match status" value="1"/>
</dbReference>
<dbReference type="InterPro" id="IPR052155">
    <property type="entry name" value="Biofilm_reg_signaling"/>
</dbReference>